<dbReference type="GO" id="GO:0034719">
    <property type="term" value="C:SMN-Sm protein complex"/>
    <property type="evidence" value="ECO:0007669"/>
    <property type="project" value="InterPro"/>
</dbReference>
<dbReference type="OMA" id="DINVIEW"/>
<proteinExistence type="predicted"/>
<dbReference type="Pfam" id="PF11095">
    <property type="entry name" value="Gemin7"/>
    <property type="match status" value="1"/>
</dbReference>
<evidence type="ECO:0000313" key="1">
    <source>
        <dbReference type="EMBL" id="SAM08899.1"/>
    </source>
</evidence>
<sequence length="80" mass="9232">MEHMKDRYLGFWLSMNELAPKVSLHLPQNTLVKGTFKGTDAENNRFRIDHLETPMGVYEHSVIRGSDVDMLELHLPLNPV</sequence>
<dbReference type="PANTHER" id="PTHR14679">
    <property type="entry name" value="GEM-ASSOCIATED PROTEIN 7"/>
    <property type="match status" value="1"/>
</dbReference>
<evidence type="ECO:0000313" key="2">
    <source>
        <dbReference type="Proteomes" id="UP000078561"/>
    </source>
</evidence>
<dbReference type="OrthoDB" id="70763at2759"/>
<dbReference type="EMBL" id="LT554937">
    <property type="protein sequence ID" value="SAM08899.1"/>
    <property type="molecule type" value="Genomic_DNA"/>
</dbReference>
<protein>
    <submittedName>
        <fullName evidence="1">Uncharacterized protein</fullName>
    </submittedName>
</protein>
<organism evidence="1">
    <name type="scientific">Absidia glauca</name>
    <name type="common">Pin mould</name>
    <dbReference type="NCBI Taxonomy" id="4829"/>
    <lineage>
        <taxon>Eukaryota</taxon>
        <taxon>Fungi</taxon>
        <taxon>Fungi incertae sedis</taxon>
        <taxon>Mucoromycota</taxon>
        <taxon>Mucoromycotina</taxon>
        <taxon>Mucoromycetes</taxon>
        <taxon>Mucorales</taxon>
        <taxon>Cunninghamellaceae</taxon>
        <taxon>Absidia</taxon>
    </lineage>
</organism>
<dbReference type="Gene3D" id="2.30.30.100">
    <property type="match status" value="1"/>
</dbReference>
<accession>A0A168ST91</accession>
<dbReference type="PANTHER" id="PTHR14679:SF1">
    <property type="entry name" value="GEM-ASSOCIATED PROTEIN 7"/>
    <property type="match status" value="1"/>
</dbReference>
<dbReference type="Proteomes" id="UP000078561">
    <property type="component" value="Unassembled WGS sequence"/>
</dbReference>
<reference evidence="1" key="1">
    <citation type="submission" date="2016-04" db="EMBL/GenBank/DDBJ databases">
        <authorList>
            <person name="Evans L.H."/>
            <person name="Alamgir A."/>
            <person name="Owens N."/>
            <person name="Weber N.D."/>
            <person name="Virtaneva K."/>
            <person name="Barbian K."/>
            <person name="Babar A."/>
            <person name="Rosenke K."/>
        </authorList>
    </citation>
    <scope>NUCLEOTIDE SEQUENCE [LARGE SCALE GENOMIC DNA]</scope>
    <source>
        <strain evidence="1">CBS 101.48</strain>
    </source>
</reference>
<dbReference type="AlphaFoldDB" id="A0A168ST91"/>
<keyword evidence="2" id="KW-1185">Reference proteome</keyword>
<name>A0A168ST91_ABSGL</name>
<dbReference type="GO" id="GO:0000387">
    <property type="term" value="P:spliceosomal snRNP assembly"/>
    <property type="evidence" value="ECO:0007669"/>
    <property type="project" value="TreeGrafter"/>
</dbReference>
<dbReference type="InterPro" id="IPR020338">
    <property type="entry name" value="SMN_gemin7"/>
</dbReference>
<gene>
    <name evidence="1" type="primary">ABSGL_14565.1 scaffold 14663</name>
</gene>
<dbReference type="InParanoid" id="A0A168ST91"/>